<dbReference type="AlphaFoldDB" id="A0A812Y3G8"/>
<name>A0A812Y3G8_SYMPI</name>
<feature type="non-terminal residue" evidence="2">
    <location>
        <position position="1"/>
    </location>
</feature>
<evidence type="ECO:0000256" key="1">
    <source>
        <dbReference type="SAM" id="MobiDB-lite"/>
    </source>
</evidence>
<feature type="non-terminal residue" evidence="2">
    <location>
        <position position="177"/>
    </location>
</feature>
<feature type="compositionally biased region" description="Basic and acidic residues" evidence="1">
    <location>
        <begin position="144"/>
        <end position="159"/>
    </location>
</feature>
<organism evidence="2 3">
    <name type="scientific">Symbiodinium pilosum</name>
    <name type="common">Dinoflagellate</name>
    <dbReference type="NCBI Taxonomy" id="2952"/>
    <lineage>
        <taxon>Eukaryota</taxon>
        <taxon>Sar</taxon>
        <taxon>Alveolata</taxon>
        <taxon>Dinophyceae</taxon>
        <taxon>Suessiales</taxon>
        <taxon>Symbiodiniaceae</taxon>
        <taxon>Symbiodinium</taxon>
    </lineage>
</organism>
<evidence type="ECO:0000313" key="2">
    <source>
        <dbReference type="EMBL" id="CAE7770887.1"/>
    </source>
</evidence>
<feature type="region of interest" description="Disordered" evidence="1">
    <location>
        <begin position="144"/>
        <end position="177"/>
    </location>
</feature>
<proteinExistence type="predicted"/>
<dbReference type="EMBL" id="CAJNIZ010047574">
    <property type="protein sequence ID" value="CAE7770887.1"/>
    <property type="molecule type" value="Genomic_DNA"/>
</dbReference>
<gene>
    <name evidence="2" type="ORF">SPIL2461_LOCUS22707</name>
</gene>
<keyword evidence="3" id="KW-1185">Reference proteome</keyword>
<evidence type="ECO:0000313" key="3">
    <source>
        <dbReference type="Proteomes" id="UP000649617"/>
    </source>
</evidence>
<dbReference type="Proteomes" id="UP000649617">
    <property type="component" value="Unassembled WGS sequence"/>
</dbReference>
<dbReference type="OrthoDB" id="442964at2759"/>
<accession>A0A812Y3G8</accession>
<reference evidence="2" key="1">
    <citation type="submission" date="2021-02" db="EMBL/GenBank/DDBJ databases">
        <authorList>
            <person name="Dougan E. K."/>
            <person name="Rhodes N."/>
            <person name="Thang M."/>
            <person name="Chan C."/>
        </authorList>
    </citation>
    <scope>NUCLEOTIDE SEQUENCE</scope>
</reference>
<protein>
    <submittedName>
        <fullName evidence="2">Uncharacterized protein</fullName>
    </submittedName>
</protein>
<feature type="compositionally biased region" description="Acidic residues" evidence="1">
    <location>
        <begin position="160"/>
        <end position="170"/>
    </location>
</feature>
<comment type="caution">
    <text evidence="2">The sequence shown here is derived from an EMBL/GenBank/DDBJ whole genome shotgun (WGS) entry which is preliminary data.</text>
</comment>
<sequence>VKMMLDNMKKSNTNIKAQVVLTKYYELLECALALVSTGPMDMEQDDLDLALSKLAENNHQLPWDLKVDVTKKAALEAARGIETWTEDDNKGENAVSLKAKIEQFWEIFNLQKVYADTFEMIDAWSHREPRFAALVAILQDYEAEDKGAEDGEEDKKAADAENDEDDEDAQQEATQAE</sequence>